<gene>
    <name evidence="1" type="ORF">UFOVP694_20</name>
</gene>
<organism evidence="1">
    <name type="scientific">uncultured Caudovirales phage</name>
    <dbReference type="NCBI Taxonomy" id="2100421"/>
    <lineage>
        <taxon>Viruses</taxon>
        <taxon>Duplodnaviria</taxon>
        <taxon>Heunggongvirae</taxon>
        <taxon>Uroviricota</taxon>
        <taxon>Caudoviricetes</taxon>
        <taxon>Peduoviridae</taxon>
        <taxon>Maltschvirus</taxon>
        <taxon>Maltschvirus maltsch</taxon>
    </lineage>
</organism>
<accession>A0A6J5NF07</accession>
<sequence>MGEIMEEITENVIERQNTKVSATLGYTLNLGNFQSLRVDLGVVDYTREGETTNEAMDRIYAFVESKVIEKVNEAKAEIVAE</sequence>
<protein>
    <submittedName>
        <fullName evidence="1">Uncharacterized protein</fullName>
    </submittedName>
</protein>
<proteinExistence type="predicted"/>
<dbReference type="EMBL" id="LR796651">
    <property type="protein sequence ID" value="CAB4157387.1"/>
    <property type="molecule type" value="Genomic_DNA"/>
</dbReference>
<evidence type="ECO:0000313" key="1">
    <source>
        <dbReference type="EMBL" id="CAB4157387.1"/>
    </source>
</evidence>
<name>A0A6J5NF07_9CAUD</name>
<reference evidence="1" key="1">
    <citation type="submission" date="2020-04" db="EMBL/GenBank/DDBJ databases">
        <authorList>
            <person name="Chiriac C."/>
            <person name="Salcher M."/>
            <person name="Ghai R."/>
            <person name="Kavagutti S V."/>
        </authorList>
    </citation>
    <scope>NUCLEOTIDE SEQUENCE</scope>
</reference>